<name>A0A6P4B258_ARADU</name>
<dbReference type="RefSeq" id="XP_015932711.1">
    <property type="nucleotide sequence ID" value="XM_016077225.3"/>
</dbReference>
<reference evidence="3" key="1">
    <citation type="journal article" date="2016" name="Nat. Genet.">
        <title>The genome sequences of Arachis duranensis and Arachis ipaensis, the diploid ancestors of cultivated peanut.</title>
        <authorList>
            <person name="Bertioli D.J."/>
            <person name="Cannon S.B."/>
            <person name="Froenicke L."/>
            <person name="Huang G."/>
            <person name="Farmer A.D."/>
            <person name="Cannon E.K."/>
            <person name="Liu X."/>
            <person name="Gao D."/>
            <person name="Clevenger J."/>
            <person name="Dash S."/>
            <person name="Ren L."/>
            <person name="Moretzsohn M.C."/>
            <person name="Shirasawa K."/>
            <person name="Huang W."/>
            <person name="Vidigal B."/>
            <person name="Abernathy B."/>
            <person name="Chu Y."/>
            <person name="Niederhuth C.E."/>
            <person name="Umale P."/>
            <person name="Araujo A.C."/>
            <person name="Kozik A."/>
            <person name="Kim K.D."/>
            <person name="Burow M.D."/>
            <person name="Varshney R.K."/>
            <person name="Wang X."/>
            <person name="Zhang X."/>
            <person name="Barkley N."/>
            <person name="Guimaraes P.M."/>
            <person name="Isobe S."/>
            <person name="Guo B."/>
            <person name="Liao B."/>
            <person name="Stalker H.T."/>
            <person name="Schmitz R.J."/>
            <person name="Scheffler B.E."/>
            <person name="Leal-Bertioli S.C."/>
            <person name="Xun X."/>
            <person name="Jackson S.A."/>
            <person name="Michelmore R."/>
            <person name="Ozias-Akins P."/>
        </authorList>
    </citation>
    <scope>NUCLEOTIDE SEQUENCE [LARGE SCALE GENOMIC DNA]</scope>
    <source>
        <strain evidence="3">cv. V14167</strain>
    </source>
</reference>
<feature type="domain" description="TauD/TfdA-like" evidence="2">
    <location>
        <begin position="39"/>
        <end position="317"/>
    </location>
</feature>
<dbReference type="InterPro" id="IPR050411">
    <property type="entry name" value="AlphaKG_dependent_hydroxylases"/>
</dbReference>
<proteinExistence type="predicted"/>
<gene>
    <name evidence="4" type="primary">LOC107459002</name>
</gene>
<dbReference type="AlphaFoldDB" id="A0A6P4B258"/>
<keyword evidence="3" id="KW-1185">Reference proteome</keyword>
<evidence type="ECO:0000313" key="4">
    <source>
        <dbReference type="RefSeq" id="XP_015932711.1"/>
    </source>
</evidence>
<keyword evidence="1" id="KW-0560">Oxidoreductase</keyword>
<dbReference type="Gene3D" id="3.60.130.10">
    <property type="entry name" value="Clavaminate synthase-like"/>
    <property type="match status" value="1"/>
</dbReference>
<dbReference type="InterPro" id="IPR003819">
    <property type="entry name" value="TauD/TfdA-like"/>
</dbReference>
<dbReference type="Proteomes" id="UP000515211">
    <property type="component" value="Chromosome 7"/>
</dbReference>
<dbReference type="SUPFAM" id="SSF51197">
    <property type="entry name" value="Clavaminate synthase-like"/>
    <property type="match status" value="1"/>
</dbReference>
<dbReference type="PANTHER" id="PTHR10696">
    <property type="entry name" value="GAMMA-BUTYROBETAINE HYDROXYLASE-RELATED"/>
    <property type="match status" value="1"/>
</dbReference>
<dbReference type="FunFam" id="3.60.130.10:FF:000006">
    <property type="entry name" value="Clavaminate synthase-like protein At3g21360"/>
    <property type="match status" value="1"/>
</dbReference>
<dbReference type="InterPro" id="IPR042098">
    <property type="entry name" value="TauD-like_sf"/>
</dbReference>
<reference evidence="4" key="2">
    <citation type="submission" date="2025-08" db="UniProtKB">
        <authorList>
            <consortium name="RefSeq"/>
        </authorList>
    </citation>
    <scope>IDENTIFICATION</scope>
    <source>
        <tissue evidence="4">Whole plant</tissue>
    </source>
</reference>
<evidence type="ECO:0000259" key="2">
    <source>
        <dbReference type="Pfam" id="PF02668"/>
    </source>
</evidence>
<sequence length="322" mass="35814">MRFSEGLVVEIEVPQQRNLHGGARFPAVVTPSSSPSPSPSPQQLIESHKQLLDSLLAESGALLLRGFQLNTPSDFNDVVEAFGYDEFRLASISAPRSKVVGRVFTANESPPEQYIAFHHEMALVPEFPSKLFFFCEVEPQAGSGGETPIVLSNLVYEKMKKAQPEFVERLEKHGLLYTRFLGDNDDTSSPIGRGWKSNFNTTDKTLAQQRANEMGMKLEWLEEGGVKMIIGPVDGVRYDERRGCKVWFHTMVGWDDPSKPVTFGDGEPLPEGAVTECLRIMEEECVAIPWNKGDVLIIDNLAVLHARRPCNTPRRVLASLAS</sequence>
<evidence type="ECO:0000256" key="1">
    <source>
        <dbReference type="ARBA" id="ARBA00023002"/>
    </source>
</evidence>
<dbReference type="PANTHER" id="PTHR10696:SF21">
    <property type="entry name" value="TAUD_TFDA-LIKE DOMAIN-CONTAINING PROTEIN"/>
    <property type="match status" value="1"/>
</dbReference>
<evidence type="ECO:0000313" key="3">
    <source>
        <dbReference type="Proteomes" id="UP000515211"/>
    </source>
</evidence>
<dbReference type="GO" id="GO:0016491">
    <property type="term" value="F:oxidoreductase activity"/>
    <property type="evidence" value="ECO:0007669"/>
    <property type="project" value="UniProtKB-KW"/>
</dbReference>
<organism evidence="3 4">
    <name type="scientific">Arachis duranensis</name>
    <name type="common">Wild peanut</name>
    <dbReference type="NCBI Taxonomy" id="130453"/>
    <lineage>
        <taxon>Eukaryota</taxon>
        <taxon>Viridiplantae</taxon>
        <taxon>Streptophyta</taxon>
        <taxon>Embryophyta</taxon>
        <taxon>Tracheophyta</taxon>
        <taxon>Spermatophyta</taxon>
        <taxon>Magnoliopsida</taxon>
        <taxon>eudicotyledons</taxon>
        <taxon>Gunneridae</taxon>
        <taxon>Pentapetalae</taxon>
        <taxon>rosids</taxon>
        <taxon>fabids</taxon>
        <taxon>Fabales</taxon>
        <taxon>Fabaceae</taxon>
        <taxon>Papilionoideae</taxon>
        <taxon>50 kb inversion clade</taxon>
        <taxon>dalbergioids sensu lato</taxon>
        <taxon>Dalbergieae</taxon>
        <taxon>Pterocarpus clade</taxon>
        <taxon>Arachis</taxon>
    </lineage>
</organism>
<dbReference type="GeneID" id="107459002"/>
<dbReference type="Pfam" id="PF02668">
    <property type="entry name" value="TauD"/>
    <property type="match status" value="1"/>
</dbReference>
<accession>A0A6P4B258</accession>
<protein>
    <submittedName>
        <fullName evidence="4">Clavaminate synthase-like protein At3g21360</fullName>
    </submittedName>
</protein>
<dbReference type="KEGG" id="adu:107459002"/>